<feature type="active site" description="Nucleophile" evidence="6">
    <location>
        <position position="278"/>
    </location>
</feature>
<dbReference type="GO" id="GO:0005634">
    <property type="term" value="C:nucleus"/>
    <property type="evidence" value="ECO:0007669"/>
    <property type="project" value="TreeGrafter"/>
</dbReference>
<keyword evidence="8" id="KW-0805">Transcription regulation</keyword>
<reference evidence="10" key="1">
    <citation type="submission" date="2013-06" db="EMBL/GenBank/DDBJ databases">
        <title>Reactivating head regrowth in a regeneration deficient planarian species.</title>
        <authorList>
            <person name="Liu S.-Y."/>
            <person name="Brandl H."/>
            <person name="Henry I."/>
            <person name="Rink J."/>
        </authorList>
    </citation>
    <scope>NUCLEOTIDE SEQUENCE</scope>
</reference>
<dbReference type="GO" id="GO:0030154">
    <property type="term" value="P:cell differentiation"/>
    <property type="evidence" value="ECO:0007669"/>
    <property type="project" value="TreeGrafter"/>
</dbReference>
<keyword evidence="7 8" id="KW-0479">Metal-binding</keyword>
<evidence type="ECO:0000256" key="9">
    <source>
        <dbReference type="SAM" id="MobiDB-lite"/>
    </source>
</evidence>
<evidence type="ECO:0000256" key="4">
    <source>
        <dbReference type="ARBA" id="ARBA00022912"/>
    </source>
</evidence>
<sequence length="429" mass="46563">MFGSGSTTASLFGTNQANSSTFPSFMSSYNMDNSEGQHLPSTATSTTSYLGNYTDFDTTSSTTSAGSTTDTNDVLAASQLTTSQAESLFNCALHQSTLYNQPYSMSGYLADMPQSTEHSSLFGSNFYSGLSGSYNTDQSNSQRTHPYVYTYGYSPYISAMYAGINSPCQQIMNSMNSMANTRPYCGPSNPSIPSTTQKYQLINLPPAVPSMAGSTTVTETAISLKTSDSPGHSKDDCDSPSKSPLSGIGISDNNNNAMSKIPSEPSNETELERIFVWDLDETIIIFHSLLTGIYAQKYQKDASTAVALGLRMEELIFSLADNNMFFNDLEECDQVHIDDVSSDDNGQDLTNYNFLVDGFSGPTSMCNGVIQGGLGIPGSTTVRGGVDWMRKLAFRYRRIKELYNSYRNNVGGLLGNQKKRSLVTTKTGY</sequence>
<evidence type="ECO:0000256" key="3">
    <source>
        <dbReference type="ARBA" id="ARBA00022842"/>
    </source>
</evidence>
<accession>T1E114</accession>
<feature type="active site" description="Proton donor" evidence="6">
    <location>
        <position position="280"/>
    </location>
</feature>
<dbReference type="EC" id="3.1.3.48" evidence="8"/>
<dbReference type="PANTHER" id="PTHR10190:SF16">
    <property type="entry name" value="DEVELOPMENTAL PROTEIN EYES ABSENT"/>
    <property type="match status" value="1"/>
</dbReference>
<dbReference type="GO" id="GO:0045739">
    <property type="term" value="P:positive regulation of DNA repair"/>
    <property type="evidence" value="ECO:0007669"/>
    <property type="project" value="TreeGrafter"/>
</dbReference>
<dbReference type="GO" id="GO:2001240">
    <property type="term" value="P:negative regulation of extrinsic apoptotic signaling pathway in absence of ligand"/>
    <property type="evidence" value="ECO:0007669"/>
    <property type="project" value="TreeGrafter"/>
</dbReference>
<dbReference type="Gene3D" id="3.40.50.12350">
    <property type="match status" value="1"/>
</dbReference>
<evidence type="ECO:0000256" key="6">
    <source>
        <dbReference type="PIRSR" id="PIRSR628472-1"/>
    </source>
</evidence>
<name>T1E114_9PLAT</name>
<dbReference type="InterPro" id="IPR038102">
    <property type="entry name" value="EYA_dom_sf"/>
</dbReference>
<dbReference type="PANTHER" id="PTHR10190">
    <property type="entry name" value="EYES ABSENT"/>
    <property type="match status" value="1"/>
</dbReference>
<proteinExistence type="evidence at transcript level"/>
<feature type="region of interest" description="Disordered" evidence="9">
    <location>
        <begin position="224"/>
        <end position="255"/>
    </location>
</feature>
<feature type="binding site" evidence="7">
    <location>
        <position position="280"/>
    </location>
    <ligand>
        <name>Mg(2+)</name>
        <dbReference type="ChEBI" id="CHEBI:18420"/>
    </ligand>
</feature>
<evidence type="ECO:0000256" key="1">
    <source>
        <dbReference type="ARBA" id="ARBA00010501"/>
    </source>
</evidence>
<dbReference type="AlphaFoldDB" id="T1E114"/>
<keyword evidence="8" id="KW-0804">Transcription</keyword>
<organism evidence="10">
    <name type="scientific">Dendrocoelum lacteum</name>
    <dbReference type="NCBI Taxonomy" id="27895"/>
    <lineage>
        <taxon>Eukaryota</taxon>
        <taxon>Metazoa</taxon>
        <taxon>Spiralia</taxon>
        <taxon>Lophotrochozoa</taxon>
        <taxon>Platyhelminthes</taxon>
        <taxon>Rhabditophora</taxon>
        <taxon>Seriata</taxon>
        <taxon>Tricladida</taxon>
        <taxon>Continenticola</taxon>
        <taxon>Planarioidea</taxon>
        <taxon>Dendrocoelidae</taxon>
        <taxon>Dendrocoelum</taxon>
    </lineage>
</organism>
<comment type="catalytic activity">
    <reaction evidence="5 8">
        <text>O-phospho-L-tyrosyl-[protein] + H2O = L-tyrosyl-[protein] + phosphate</text>
        <dbReference type="Rhea" id="RHEA:10684"/>
        <dbReference type="Rhea" id="RHEA-COMP:10136"/>
        <dbReference type="Rhea" id="RHEA-COMP:20101"/>
        <dbReference type="ChEBI" id="CHEBI:15377"/>
        <dbReference type="ChEBI" id="CHEBI:43474"/>
        <dbReference type="ChEBI" id="CHEBI:46858"/>
        <dbReference type="ChEBI" id="CHEBI:61978"/>
        <dbReference type="EC" id="3.1.3.48"/>
    </reaction>
</comment>
<keyword evidence="4 8" id="KW-0904">Protein phosphatase</keyword>
<dbReference type="GO" id="GO:0046872">
    <property type="term" value="F:metal ion binding"/>
    <property type="evidence" value="ECO:0007669"/>
    <property type="project" value="UniProtKB-KW"/>
</dbReference>
<evidence type="ECO:0000256" key="5">
    <source>
        <dbReference type="ARBA" id="ARBA00051722"/>
    </source>
</evidence>
<comment type="cofactor">
    <cofactor evidence="7 8">
        <name>Mg(2+)</name>
        <dbReference type="ChEBI" id="CHEBI:18420"/>
    </cofactor>
    <text evidence="7 8">Binds 1 Mg(2+) ion per subunit.</text>
</comment>
<evidence type="ECO:0000256" key="8">
    <source>
        <dbReference type="RuleBase" id="RU362036"/>
    </source>
</evidence>
<protein>
    <recommendedName>
        <fullName evidence="8">Eyes absent homolog</fullName>
        <ecNumber evidence="8">3.1.3.48</ecNumber>
    </recommendedName>
</protein>
<evidence type="ECO:0000313" key="10">
    <source>
        <dbReference type="EMBL" id="JAA92623.1"/>
    </source>
</evidence>
<comment type="similarity">
    <text evidence="1 8">Belongs to the HAD-like hydrolase superfamily. EYA family.</text>
</comment>
<evidence type="ECO:0000256" key="7">
    <source>
        <dbReference type="PIRSR" id="PIRSR628472-2"/>
    </source>
</evidence>
<keyword evidence="2 8" id="KW-0378">Hydrolase</keyword>
<feature type="binding site" evidence="7">
    <location>
        <position position="278"/>
    </location>
    <ligand>
        <name>Mg(2+)</name>
        <dbReference type="ChEBI" id="CHEBI:18420"/>
    </ligand>
</feature>
<dbReference type="EMBL" id="GAKU01000014">
    <property type="protein sequence ID" value="JAA92623.1"/>
    <property type="molecule type" value="mRNA"/>
</dbReference>
<dbReference type="GO" id="GO:0004725">
    <property type="term" value="F:protein tyrosine phosphatase activity"/>
    <property type="evidence" value="ECO:0007669"/>
    <property type="project" value="UniProtKB-EC"/>
</dbReference>
<keyword evidence="3 7" id="KW-0460">Magnesium</keyword>
<dbReference type="InterPro" id="IPR028472">
    <property type="entry name" value="EYA"/>
</dbReference>
<evidence type="ECO:0000256" key="2">
    <source>
        <dbReference type="ARBA" id="ARBA00022801"/>
    </source>
</evidence>